<keyword evidence="1" id="KW-0812">Transmembrane</keyword>
<proteinExistence type="predicted"/>
<feature type="transmembrane region" description="Helical" evidence="1">
    <location>
        <begin position="6"/>
        <end position="25"/>
    </location>
</feature>
<accession>A0ABW5MA76</accession>
<dbReference type="RefSeq" id="WP_381525079.1">
    <property type="nucleotide sequence ID" value="NZ_JBHULN010000011.1"/>
</dbReference>
<evidence type="ECO:0000256" key="1">
    <source>
        <dbReference type="SAM" id="Phobius"/>
    </source>
</evidence>
<dbReference type="Proteomes" id="UP001597469">
    <property type="component" value="Unassembled WGS sequence"/>
</dbReference>
<feature type="transmembrane region" description="Helical" evidence="1">
    <location>
        <begin position="84"/>
        <end position="101"/>
    </location>
</feature>
<keyword evidence="3" id="KW-1185">Reference proteome</keyword>
<reference evidence="3" key="1">
    <citation type="journal article" date="2019" name="Int. J. Syst. Evol. Microbiol.">
        <title>The Global Catalogue of Microorganisms (GCM) 10K type strain sequencing project: providing services to taxonomists for standard genome sequencing and annotation.</title>
        <authorList>
            <consortium name="The Broad Institute Genomics Platform"/>
            <consortium name="The Broad Institute Genome Sequencing Center for Infectious Disease"/>
            <person name="Wu L."/>
            <person name="Ma J."/>
        </authorList>
    </citation>
    <scope>NUCLEOTIDE SEQUENCE [LARGE SCALE GENOMIC DNA]</scope>
    <source>
        <strain evidence="3">KCTC 42805</strain>
    </source>
</reference>
<comment type="caution">
    <text evidence="2">The sequence shown here is derived from an EMBL/GenBank/DDBJ whole genome shotgun (WGS) entry which is preliminary data.</text>
</comment>
<evidence type="ECO:0000313" key="3">
    <source>
        <dbReference type="Proteomes" id="UP001597469"/>
    </source>
</evidence>
<feature type="transmembrane region" description="Helical" evidence="1">
    <location>
        <begin position="46"/>
        <end position="64"/>
    </location>
</feature>
<dbReference type="EMBL" id="JBHULN010000011">
    <property type="protein sequence ID" value="MFD2572557.1"/>
    <property type="molecule type" value="Genomic_DNA"/>
</dbReference>
<keyword evidence="1" id="KW-0472">Membrane</keyword>
<gene>
    <name evidence="2" type="ORF">ACFSUS_18100</name>
</gene>
<evidence type="ECO:0000313" key="2">
    <source>
        <dbReference type="EMBL" id="MFD2572557.1"/>
    </source>
</evidence>
<organism evidence="2 3">
    <name type="scientific">Spirosoma soli</name>
    <dbReference type="NCBI Taxonomy" id="1770529"/>
    <lineage>
        <taxon>Bacteria</taxon>
        <taxon>Pseudomonadati</taxon>
        <taxon>Bacteroidota</taxon>
        <taxon>Cytophagia</taxon>
        <taxon>Cytophagales</taxon>
        <taxon>Cytophagaceae</taxon>
        <taxon>Spirosoma</taxon>
    </lineage>
</organism>
<keyword evidence="1" id="KW-1133">Transmembrane helix</keyword>
<name>A0ABW5MA76_9BACT</name>
<feature type="transmembrane region" description="Helical" evidence="1">
    <location>
        <begin position="122"/>
        <end position="141"/>
    </location>
</feature>
<dbReference type="Pfam" id="PF13160">
    <property type="entry name" value="DUF3995"/>
    <property type="match status" value="1"/>
</dbReference>
<protein>
    <submittedName>
        <fullName evidence="2">DUF3995 domain-containing protein</fullName>
    </submittedName>
</protein>
<sequence length="142" mass="16208">MLPALVNFLLLSTISVLHVYWALGGRWGFDASLPELNGQKVLKPRWFDTLVVAGALAAMGLFHLYKLGWLPGLRAIVPTWLERYGLWLMAVLFSLRAIGEFRYVGFFKRVRNSRFAEFDTRYYSPLCLLLSINTLLLIIAIS</sequence>
<dbReference type="InterPro" id="IPR025058">
    <property type="entry name" value="DUF3995"/>
</dbReference>